<keyword evidence="7" id="KW-1185">Reference proteome</keyword>
<dbReference type="PANTHER" id="PTHR32444:SF247">
    <property type="entry name" value="OS01G0958200 PROTEIN"/>
    <property type="match status" value="1"/>
</dbReference>
<dbReference type="FunFam" id="2.90.10.10:FF:000005">
    <property type="entry name" value="G-type lectin S-receptor-like serine/threonine-protein kinase"/>
    <property type="match status" value="1"/>
</dbReference>
<name>B9RFM3_RICCO</name>
<keyword evidence="3" id="KW-0325">Glycoprotein</keyword>
<evidence type="ECO:0000259" key="5">
    <source>
        <dbReference type="PROSITE" id="PS50927"/>
    </source>
</evidence>
<gene>
    <name evidence="6" type="ORF">RCOM_1435780</name>
</gene>
<dbReference type="PANTHER" id="PTHR32444">
    <property type="entry name" value="BULB-TYPE LECTIN DOMAIN-CONTAINING PROTEIN"/>
    <property type="match status" value="1"/>
</dbReference>
<feature type="chain" id="PRO_5002891004" description="Bulb-type lectin domain-containing protein" evidence="4">
    <location>
        <begin position="18"/>
        <end position="137"/>
    </location>
</feature>
<sequence>MLLNFLLLFLLFPFCLSTDTIKLNESITDRDIIVSRNGSFALGSFRPGNSSHKYLGIWYNKLPGETVVWVANRNSPIPGSSSGFLSINPDGNLVLHVNNHDQELPLWSTNVSIKARTKACCEAQLLDSGNLVLIQNE</sequence>
<dbReference type="SMART" id="SM00108">
    <property type="entry name" value="B_lectin"/>
    <property type="match status" value="1"/>
</dbReference>
<dbReference type="EMBL" id="EQ973777">
    <property type="protein sequence ID" value="EEF49994.1"/>
    <property type="molecule type" value="Genomic_DNA"/>
</dbReference>
<keyword evidence="1 4" id="KW-0732">Signal</keyword>
<dbReference type="Proteomes" id="UP000008311">
    <property type="component" value="Unassembled WGS sequence"/>
</dbReference>
<organism evidence="6 7">
    <name type="scientific">Ricinus communis</name>
    <name type="common">Castor bean</name>
    <dbReference type="NCBI Taxonomy" id="3988"/>
    <lineage>
        <taxon>Eukaryota</taxon>
        <taxon>Viridiplantae</taxon>
        <taxon>Streptophyta</taxon>
        <taxon>Embryophyta</taxon>
        <taxon>Tracheophyta</taxon>
        <taxon>Spermatophyta</taxon>
        <taxon>Magnoliopsida</taxon>
        <taxon>eudicotyledons</taxon>
        <taxon>Gunneridae</taxon>
        <taxon>Pentapetalae</taxon>
        <taxon>rosids</taxon>
        <taxon>fabids</taxon>
        <taxon>Malpighiales</taxon>
        <taxon>Euphorbiaceae</taxon>
        <taxon>Acalyphoideae</taxon>
        <taxon>Acalypheae</taxon>
        <taxon>Ricinus</taxon>
    </lineage>
</organism>
<evidence type="ECO:0000313" key="6">
    <source>
        <dbReference type="EMBL" id="EEF49994.1"/>
    </source>
</evidence>
<dbReference type="Gene3D" id="2.90.10.10">
    <property type="entry name" value="Bulb-type lectin domain"/>
    <property type="match status" value="1"/>
</dbReference>
<accession>B9RFM3</accession>
<proteinExistence type="predicted"/>
<dbReference type="InterPro" id="IPR001480">
    <property type="entry name" value="Bulb-type_lectin_dom"/>
</dbReference>
<evidence type="ECO:0000256" key="2">
    <source>
        <dbReference type="ARBA" id="ARBA00023157"/>
    </source>
</evidence>
<dbReference type="Pfam" id="PF01453">
    <property type="entry name" value="B_lectin"/>
    <property type="match status" value="1"/>
</dbReference>
<dbReference type="CDD" id="cd00028">
    <property type="entry name" value="B_lectin"/>
    <property type="match status" value="1"/>
</dbReference>
<evidence type="ECO:0000313" key="7">
    <source>
        <dbReference type="Proteomes" id="UP000008311"/>
    </source>
</evidence>
<evidence type="ECO:0000256" key="1">
    <source>
        <dbReference type="ARBA" id="ARBA00022729"/>
    </source>
</evidence>
<keyword evidence="2" id="KW-1015">Disulfide bond</keyword>
<dbReference type="STRING" id="3988.B9RFM3"/>
<dbReference type="SUPFAM" id="SSF51110">
    <property type="entry name" value="alpha-D-mannose-specific plant lectins"/>
    <property type="match status" value="1"/>
</dbReference>
<dbReference type="InParanoid" id="B9RFM3"/>
<reference evidence="7" key="1">
    <citation type="journal article" date="2010" name="Nat. Biotechnol.">
        <title>Draft genome sequence of the oilseed species Ricinus communis.</title>
        <authorList>
            <person name="Chan A.P."/>
            <person name="Crabtree J."/>
            <person name="Zhao Q."/>
            <person name="Lorenzi H."/>
            <person name="Orvis J."/>
            <person name="Puiu D."/>
            <person name="Melake-Berhan A."/>
            <person name="Jones K.M."/>
            <person name="Redman J."/>
            <person name="Chen G."/>
            <person name="Cahoon E.B."/>
            <person name="Gedil M."/>
            <person name="Stanke M."/>
            <person name="Haas B.J."/>
            <person name="Wortman J.R."/>
            <person name="Fraser-Liggett C.M."/>
            <person name="Ravel J."/>
            <person name="Rabinowicz P.D."/>
        </authorList>
    </citation>
    <scope>NUCLEOTIDE SEQUENCE [LARGE SCALE GENOMIC DNA]</scope>
    <source>
        <strain evidence="7">cv. Hale</strain>
    </source>
</reference>
<protein>
    <recommendedName>
        <fullName evidence="5">Bulb-type lectin domain-containing protein</fullName>
    </recommendedName>
</protein>
<dbReference type="PROSITE" id="PS50927">
    <property type="entry name" value="BULB_LECTIN"/>
    <property type="match status" value="1"/>
</dbReference>
<feature type="signal peptide" evidence="4">
    <location>
        <begin position="1"/>
        <end position="17"/>
    </location>
</feature>
<evidence type="ECO:0000256" key="3">
    <source>
        <dbReference type="ARBA" id="ARBA00023180"/>
    </source>
</evidence>
<dbReference type="AlphaFoldDB" id="B9RFM3"/>
<evidence type="ECO:0000256" key="4">
    <source>
        <dbReference type="SAM" id="SignalP"/>
    </source>
</evidence>
<feature type="domain" description="Bulb-type lectin" evidence="5">
    <location>
        <begin position="18"/>
        <end position="137"/>
    </location>
</feature>
<dbReference type="InterPro" id="IPR036426">
    <property type="entry name" value="Bulb-type_lectin_dom_sf"/>
</dbReference>